<accession>A0A1R1YJX9</accession>
<protein>
    <recommendedName>
        <fullName evidence="1">MULE transposase domain-containing protein</fullName>
    </recommendedName>
</protein>
<sequence length="210" mass="23640">MKRVDNKFYLSNIISHNCNQNNPTPRVSFINNAISNEYNGILNYNTIDGINRVKSLKGVNVKYSTMYKTLRTIDNNKNLFELSTYGLILPYLNWHTENNQGTVTDYLEQENTFDYAFIAPSTSKKIFSKILPLIGIDACHTTGTYKGVIMCATGIDGAGQIFPLALAVGPTENSKYWNLFLKSLQIALNLKFVSNLVIISDRDKDGQVHL</sequence>
<organism evidence="2 3">
    <name type="scientific">Smittium culicis</name>
    <dbReference type="NCBI Taxonomy" id="133412"/>
    <lineage>
        <taxon>Eukaryota</taxon>
        <taxon>Fungi</taxon>
        <taxon>Fungi incertae sedis</taxon>
        <taxon>Zoopagomycota</taxon>
        <taxon>Kickxellomycotina</taxon>
        <taxon>Harpellomycetes</taxon>
        <taxon>Harpellales</taxon>
        <taxon>Legeriomycetaceae</taxon>
        <taxon>Smittium</taxon>
    </lineage>
</organism>
<keyword evidence="3" id="KW-1185">Reference proteome</keyword>
<dbReference type="EMBL" id="LSSM01001119">
    <property type="protein sequence ID" value="OMJ27208.1"/>
    <property type="molecule type" value="Genomic_DNA"/>
</dbReference>
<dbReference type="OrthoDB" id="1918246at2759"/>
<gene>
    <name evidence="2" type="ORF">AYI69_g3364</name>
</gene>
<name>A0A1R1YJX9_9FUNG</name>
<reference evidence="3" key="1">
    <citation type="submission" date="2017-01" db="EMBL/GenBank/DDBJ databases">
        <authorList>
            <person name="Wang Y."/>
            <person name="White M."/>
            <person name="Kvist S."/>
            <person name="Moncalvo J.-M."/>
        </authorList>
    </citation>
    <scope>NUCLEOTIDE SEQUENCE [LARGE SCALE GENOMIC DNA]</scope>
    <source>
        <strain evidence="3">ID-206-W2</strain>
    </source>
</reference>
<dbReference type="PANTHER" id="PTHR31973">
    <property type="entry name" value="POLYPROTEIN, PUTATIVE-RELATED"/>
    <property type="match status" value="1"/>
</dbReference>
<evidence type="ECO:0000313" key="3">
    <source>
        <dbReference type="Proteomes" id="UP000187429"/>
    </source>
</evidence>
<dbReference type="Pfam" id="PF10551">
    <property type="entry name" value="MULE"/>
    <property type="match status" value="1"/>
</dbReference>
<feature type="domain" description="MULE transposase" evidence="1">
    <location>
        <begin position="134"/>
        <end position="204"/>
    </location>
</feature>
<comment type="caution">
    <text evidence="2">The sequence shown here is derived from an EMBL/GenBank/DDBJ whole genome shotgun (WGS) entry which is preliminary data.</text>
</comment>
<dbReference type="Proteomes" id="UP000187429">
    <property type="component" value="Unassembled WGS sequence"/>
</dbReference>
<dbReference type="InterPro" id="IPR018289">
    <property type="entry name" value="MULE_transposase_dom"/>
</dbReference>
<dbReference type="PANTHER" id="PTHR31973:SF187">
    <property type="entry name" value="MUTATOR TRANSPOSASE MUDRA PROTEIN"/>
    <property type="match status" value="1"/>
</dbReference>
<dbReference type="AlphaFoldDB" id="A0A1R1YJX9"/>
<evidence type="ECO:0000313" key="2">
    <source>
        <dbReference type="EMBL" id="OMJ27208.1"/>
    </source>
</evidence>
<proteinExistence type="predicted"/>
<evidence type="ECO:0000259" key="1">
    <source>
        <dbReference type="Pfam" id="PF10551"/>
    </source>
</evidence>